<proteinExistence type="predicted"/>
<dbReference type="AlphaFoldDB" id="A0A916YGR3"/>
<accession>A0A916YGR3</accession>
<comment type="caution">
    <text evidence="2">The sequence shown here is derived from an EMBL/GenBank/DDBJ whole genome shotgun (WGS) entry which is preliminary data.</text>
</comment>
<evidence type="ECO:0000313" key="2">
    <source>
        <dbReference type="EMBL" id="GGD44022.1"/>
    </source>
</evidence>
<feature type="compositionally biased region" description="Polar residues" evidence="1">
    <location>
        <begin position="1"/>
        <end position="10"/>
    </location>
</feature>
<evidence type="ECO:0000256" key="1">
    <source>
        <dbReference type="SAM" id="MobiDB-lite"/>
    </source>
</evidence>
<organism evidence="2 3">
    <name type="scientific">Croceicoccus pelagius</name>
    <dbReference type="NCBI Taxonomy" id="1703341"/>
    <lineage>
        <taxon>Bacteria</taxon>
        <taxon>Pseudomonadati</taxon>
        <taxon>Pseudomonadota</taxon>
        <taxon>Alphaproteobacteria</taxon>
        <taxon>Sphingomonadales</taxon>
        <taxon>Erythrobacteraceae</taxon>
        <taxon>Croceicoccus</taxon>
    </lineage>
</organism>
<dbReference type="OrthoDB" id="7391698at2"/>
<sequence>MSEHPSTIQSEPYDPSEKEWEDHATLHRREDGVESNMLRGLNIIRDGTFAEMIAFVMSLPEKDRAGLVIQKSGDRTFHLGEIEALSRREDFPKA</sequence>
<reference evidence="2 3" key="1">
    <citation type="journal article" date="2014" name="Int. J. Syst. Evol. Microbiol.">
        <title>Complete genome sequence of Corynebacterium casei LMG S-19264T (=DSM 44701T), isolated from a smear-ripened cheese.</title>
        <authorList>
            <consortium name="US DOE Joint Genome Institute (JGI-PGF)"/>
            <person name="Walter F."/>
            <person name="Albersmeier A."/>
            <person name="Kalinowski J."/>
            <person name="Ruckert C."/>
        </authorList>
    </citation>
    <scope>NUCLEOTIDE SEQUENCE [LARGE SCALE GENOMIC DNA]</scope>
    <source>
        <strain evidence="2 3">CGMCC 1.15358</strain>
    </source>
</reference>
<protein>
    <submittedName>
        <fullName evidence="2">Uncharacterized protein</fullName>
    </submittedName>
</protein>
<feature type="region of interest" description="Disordered" evidence="1">
    <location>
        <begin position="1"/>
        <end position="21"/>
    </location>
</feature>
<keyword evidence="3" id="KW-1185">Reference proteome</keyword>
<dbReference type="EMBL" id="BMIO01000005">
    <property type="protein sequence ID" value="GGD44022.1"/>
    <property type="molecule type" value="Genomic_DNA"/>
</dbReference>
<name>A0A916YGR3_9SPHN</name>
<dbReference type="Proteomes" id="UP000598997">
    <property type="component" value="Unassembled WGS sequence"/>
</dbReference>
<dbReference type="RefSeq" id="WP_066760847.1">
    <property type="nucleotide sequence ID" value="NZ_BMIO01000005.1"/>
</dbReference>
<gene>
    <name evidence="2" type="ORF">GCM10010989_17690</name>
</gene>
<evidence type="ECO:0000313" key="3">
    <source>
        <dbReference type="Proteomes" id="UP000598997"/>
    </source>
</evidence>